<accession>A0A843VYA1</accession>
<feature type="non-terminal residue" evidence="1">
    <location>
        <position position="133"/>
    </location>
</feature>
<keyword evidence="2" id="KW-1185">Reference proteome</keyword>
<dbReference type="EMBL" id="NMUH01002111">
    <property type="protein sequence ID" value="MQL97864.1"/>
    <property type="molecule type" value="Genomic_DNA"/>
</dbReference>
<reference evidence="1" key="1">
    <citation type="submission" date="2017-07" db="EMBL/GenBank/DDBJ databases">
        <title>Taro Niue Genome Assembly and Annotation.</title>
        <authorList>
            <person name="Atibalentja N."/>
            <person name="Keating K."/>
            <person name="Fields C.J."/>
        </authorList>
    </citation>
    <scope>NUCLEOTIDE SEQUENCE</scope>
    <source>
        <strain evidence="1">Niue_2</strain>
        <tissue evidence="1">Leaf</tissue>
    </source>
</reference>
<name>A0A843VYA1_COLES</name>
<comment type="caution">
    <text evidence="1">The sequence shown here is derived from an EMBL/GenBank/DDBJ whole genome shotgun (WGS) entry which is preliminary data.</text>
</comment>
<proteinExistence type="predicted"/>
<sequence>VCNFPVRFVCMLQKGCSCCYVECVASVVARCVHAMVAQLVVDSLAVVFPMWRTVAGKSRCSMCHVASLVERSDNCLWLLSAWCWLVVSSGEVEMHRLVALCSGEVFLELYLGGSSGGSPRTGLRCFYLLQCSL</sequence>
<dbReference type="Proteomes" id="UP000652761">
    <property type="component" value="Unassembled WGS sequence"/>
</dbReference>
<protein>
    <submittedName>
        <fullName evidence="1">Uncharacterized protein</fullName>
    </submittedName>
</protein>
<dbReference type="AlphaFoldDB" id="A0A843VYA1"/>
<organism evidence="1 2">
    <name type="scientific">Colocasia esculenta</name>
    <name type="common">Wild taro</name>
    <name type="synonym">Arum esculentum</name>
    <dbReference type="NCBI Taxonomy" id="4460"/>
    <lineage>
        <taxon>Eukaryota</taxon>
        <taxon>Viridiplantae</taxon>
        <taxon>Streptophyta</taxon>
        <taxon>Embryophyta</taxon>
        <taxon>Tracheophyta</taxon>
        <taxon>Spermatophyta</taxon>
        <taxon>Magnoliopsida</taxon>
        <taxon>Liliopsida</taxon>
        <taxon>Araceae</taxon>
        <taxon>Aroideae</taxon>
        <taxon>Colocasieae</taxon>
        <taxon>Colocasia</taxon>
    </lineage>
</organism>
<evidence type="ECO:0000313" key="1">
    <source>
        <dbReference type="EMBL" id="MQL97864.1"/>
    </source>
</evidence>
<evidence type="ECO:0000313" key="2">
    <source>
        <dbReference type="Proteomes" id="UP000652761"/>
    </source>
</evidence>
<gene>
    <name evidence="1" type="ORF">Taro_030565</name>
</gene>